<dbReference type="Proteomes" id="UP001139125">
    <property type="component" value="Unassembled WGS sequence"/>
</dbReference>
<sequence length="230" mass="26176">MKTTKTSPNIPIIFEDNHLLVIDKPAGVLSQEDHTGDPDVLNLCKAYIKKEYNKPGNVYLGLVHRLDRPISGVMVLAKTSKAASRLSYQIRKRTMKKTYWALVHGMAPVYGEHVHFLDKDKRTNTVKAYKSPKGKAKESRLKFITIKQNANFSVVEVDLITGRPHQIRVQFAKEGTPLWGDHKYGNPEESQGKDIALRAVKLELEHPTQKEIMTFNAPKPTGQPWNKFEY</sequence>
<dbReference type="CDD" id="cd02869">
    <property type="entry name" value="PseudoU_synth_RluA_like"/>
    <property type="match status" value="1"/>
</dbReference>
<organism evidence="4 5">
    <name type="scientific">Gracilimonas sediminicola</name>
    <dbReference type="NCBI Taxonomy" id="2952158"/>
    <lineage>
        <taxon>Bacteria</taxon>
        <taxon>Pseudomonadati</taxon>
        <taxon>Balneolota</taxon>
        <taxon>Balneolia</taxon>
        <taxon>Balneolales</taxon>
        <taxon>Balneolaceae</taxon>
        <taxon>Gracilimonas</taxon>
    </lineage>
</organism>
<dbReference type="InterPro" id="IPR050188">
    <property type="entry name" value="RluA_PseudoU_synthase"/>
</dbReference>
<evidence type="ECO:0000259" key="3">
    <source>
        <dbReference type="Pfam" id="PF00849"/>
    </source>
</evidence>
<dbReference type="GO" id="GO:0009982">
    <property type="term" value="F:pseudouridine synthase activity"/>
    <property type="evidence" value="ECO:0007669"/>
    <property type="project" value="InterPro"/>
</dbReference>
<dbReference type="PANTHER" id="PTHR21600:SF83">
    <property type="entry name" value="PSEUDOURIDYLATE SYNTHASE RPUSD4, MITOCHONDRIAL"/>
    <property type="match status" value="1"/>
</dbReference>
<reference evidence="4" key="1">
    <citation type="submission" date="2022-06" db="EMBL/GenBank/DDBJ databases">
        <title>Gracilimonas sp. CAU 1638 isolated from sea sediment.</title>
        <authorList>
            <person name="Kim W."/>
        </authorList>
    </citation>
    <scope>NUCLEOTIDE SEQUENCE</scope>
    <source>
        <strain evidence="4">CAU 1638</strain>
    </source>
</reference>
<evidence type="ECO:0000313" key="5">
    <source>
        <dbReference type="Proteomes" id="UP001139125"/>
    </source>
</evidence>
<keyword evidence="2" id="KW-0413">Isomerase</keyword>
<evidence type="ECO:0000313" key="4">
    <source>
        <dbReference type="EMBL" id="MCP9290063.1"/>
    </source>
</evidence>
<dbReference type="Pfam" id="PF00849">
    <property type="entry name" value="PseudoU_synth_2"/>
    <property type="match status" value="1"/>
</dbReference>
<gene>
    <name evidence="4" type="ORF">NM125_00555</name>
</gene>
<evidence type="ECO:0000256" key="1">
    <source>
        <dbReference type="ARBA" id="ARBA00010876"/>
    </source>
</evidence>
<dbReference type="AlphaFoldDB" id="A0A9X2L0F5"/>
<dbReference type="SUPFAM" id="SSF55120">
    <property type="entry name" value="Pseudouridine synthase"/>
    <property type="match status" value="1"/>
</dbReference>
<dbReference type="PANTHER" id="PTHR21600">
    <property type="entry name" value="MITOCHONDRIAL RNA PSEUDOURIDINE SYNTHASE"/>
    <property type="match status" value="1"/>
</dbReference>
<proteinExistence type="inferred from homology"/>
<evidence type="ECO:0000256" key="2">
    <source>
        <dbReference type="ARBA" id="ARBA00023235"/>
    </source>
</evidence>
<dbReference type="EMBL" id="JANDBC010000001">
    <property type="protein sequence ID" value="MCP9290063.1"/>
    <property type="molecule type" value="Genomic_DNA"/>
</dbReference>
<feature type="domain" description="Pseudouridine synthase RsuA/RluA-like" evidence="3">
    <location>
        <begin position="18"/>
        <end position="173"/>
    </location>
</feature>
<dbReference type="GO" id="GO:0001522">
    <property type="term" value="P:pseudouridine synthesis"/>
    <property type="evidence" value="ECO:0007669"/>
    <property type="project" value="InterPro"/>
</dbReference>
<accession>A0A9X2L0F5</accession>
<dbReference type="InterPro" id="IPR006145">
    <property type="entry name" value="PsdUridine_synth_RsuA/RluA"/>
</dbReference>
<comment type="similarity">
    <text evidence="1">Belongs to the pseudouridine synthase RluA family.</text>
</comment>
<protein>
    <submittedName>
        <fullName evidence="4">Pseudouridine synthase</fullName>
    </submittedName>
</protein>
<dbReference type="InterPro" id="IPR020103">
    <property type="entry name" value="PsdUridine_synth_cat_dom_sf"/>
</dbReference>
<keyword evidence="5" id="KW-1185">Reference proteome</keyword>
<dbReference type="GO" id="GO:0140098">
    <property type="term" value="F:catalytic activity, acting on RNA"/>
    <property type="evidence" value="ECO:0007669"/>
    <property type="project" value="UniProtKB-ARBA"/>
</dbReference>
<comment type="caution">
    <text evidence="4">The sequence shown here is derived from an EMBL/GenBank/DDBJ whole genome shotgun (WGS) entry which is preliminary data.</text>
</comment>
<dbReference type="GO" id="GO:0003723">
    <property type="term" value="F:RNA binding"/>
    <property type="evidence" value="ECO:0007669"/>
    <property type="project" value="InterPro"/>
</dbReference>
<dbReference type="RefSeq" id="WP_255131790.1">
    <property type="nucleotide sequence ID" value="NZ_JANDBC010000001.1"/>
</dbReference>
<name>A0A9X2L0F5_9BACT</name>
<dbReference type="Gene3D" id="3.30.2350.10">
    <property type="entry name" value="Pseudouridine synthase"/>
    <property type="match status" value="1"/>
</dbReference>
<dbReference type="GO" id="GO:0006396">
    <property type="term" value="P:RNA processing"/>
    <property type="evidence" value="ECO:0007669"/>
    <property type="project" value="UniProtKB-ARBA"/>
</dbReference>